<keyword evidence="2" id="KW-0347">Helicase</keyword>
<name>A0A8J6N4K4_9BACT</name>
<dbReference type="Pfam" id="PF00271">
    <property type="entry name" value="Helicase_C"/>
    <property type="match status" value="1"/>
</dbReference>
<dbReference type="Pfam" id="PF22548">
    <property type="entry name" value="AEP-TOTE"/>
    <property type="match status" value="1"/>
</dbReference>
<keyword evidence="2" id="KW-0067">ATP-binding</keyword>
<dbReference type="InterPro" id="IPR006935">
    <property type="entry name" value="Helicase/UvrB_N"/>
</dbReference>
<dbReference type="AlphaFoldDB" id="A0A8J6N4K4"/>
<dbReference type="SUPFAM" id="SSF52540">
    <property type="entry name" value="P-loop containing nucleoside triphosphate hydrolases"/>
    <property type="match status" value="2"/>
</dbReference>
<dbReference type="GO" id="GO:0005829">
    <property type="term" value="C:cytosol"/>
    <property type="evidence" value="ECO:0007669"/>
    <property type="project" value="TreeGrafter"/>
</dbReference>
<feature type="domain" description="Helicase ATP-binding" evidence="1">
    <location>
        <begin position="428"/>
        <end position="578"/>
    </location>
</feature>
<dbReference type="CDD" id="cd17926">
    <property type="entry name" value="DEXHc_RE"/>
    <property type="match status" value="1"/>
</dbReference>
<dbReference type="InterPro" id="IPR027417">
    <property type="entry name" value="P-loop_NTPase"/>
</dbReference>
<comment type="caution">
    <text evidence="2">The sequence shown here is derived from an EMBL/GenBank/DDBJ whole genome shotgun (WGS) entry which is preliminary data.</text>
</comment>
<gene>
    <name evidence="2" type="ORF">H8E80_03590</name>
</gene>
<evidence type="ECO:0000259" key="1">
    <source>
        <dbReference type="PROSITE" id="PS51192"/>
    </source>
</evidence>
<dbReference type="Gene3D" id="3.40.50.300">
    <property type="entry name" value="P-loop containing nucleotide triphosphate hydrolases"/>
    <property type="match status" value="2"/>
</dbReference>
<dbReference type="CDD" id="cd18785">
    <property type="entry name" value="SF2_C"/>
    <property type="match status" value="1"/>
</dbReference>
<protein>
    <submittedName>
        <fullName evidence="2">DEAD/DEAH box helicase family protein</fullName>
    </submittedName>
</protein>
<sequence length="781" mass="88934">MESLKILREKRSKGGNSSVYEKNTLTSRSNQNHKIALFRSLFKGREDVFPKRFESAKTGKKGYQPCCRNEWIRGICRKPKIKCADCENRDFIPVTDDIIRNHLMGADVYGKSKRDYTIGIYPLLLDETCWFLAADFDKENWMDDVSAYLETCKTYNVQAALERSRSGNGGHVWIFFSEPVPASQARRLGAFILTETMDRRPEIGLDSYDSFFPKQDTMPKGGFGNLIALPLQKKPREKGNSVFLDDSLMPYQDQWAFLSRIKRMSLSEVEKIIDQAENRGGILGVKIVATDEDDIEPWLAPPSRKKEVPVTGPLPDQIKLVLGNQIYIEKEMLPPSLRNRLIRLAAFQNPEFYKAQAMRFPTFGKPRIINCCEDFPKHIGIPRGCLDEIISLFESLKIKVQLIDERFHGEPIDVKFIGRLRPEQEKVAEAMLNFDAGVLSASTAFGKTVIATYLIAKRGVNTLILVHRRQLLDQWVARLSSFLELDPKKIGQIGGNIRKPSGVIDVAMIQSISKKGTVDDIVGEYGHLVVDECHHISARSFEIAIRQCKAKYITGLSATVIRKDGHHPIIFMNCGPVRYKVDDRKQADKRPFNHKVIVRSTNFQIPETLINKESLMIHELYAALIVDEKRNQMIVEDVVKAVNKGRIPVVLTERREHLEKLKSLLSSRVENIFVMKGGMGKKQRKTLAEEMKAVDDERVILATGRYLGEGFDDSRLDTLFLTLPVSWKGTVAQYAGRLHRLHDMKTEVIIYDYADLNVPMLAKMYGRRVSGYKAIGYEINE</sequence>
<dbReference type="GO" id="GO:0003677">
    <property type="term" value="F:DNA binding"/>
    <property type="evidence" value="ECO:0007669"/>
    <property type="project" value="InterPro"/>
</dbReference>
<accession>A0A8J6N4K4</accession>
<dbReference type="GO" id="GO:0016787">
    <property type="term" value="F:hydrolase activity"/>
    <property type="evidence" value="ECO:0007669"/>
    <property type="project" value="InterPro"/>
</dbReference>
<dbReference type="PANTHER" id="PTHR47396">
    <property type="entry name" value="TYPE I RESTRICTION ENZYME ECOKI R PROTEIN"/>
    <property type="match status" value="1"/>
</dbReference>
<keyword evidence="2" id="KW-0547">Nucleotide-binding</keyword>
<reference evidence="2 3" key="1">
    <citation type="submission" date="2020-08" db="EMBL/GenBank/DDBJ databases">
        <title>Bridging the membrane lipid divide: bacteria of the FCB group superphylum have the potential to synthesize archaeal ether lipids.</title>
        <authorList>
            <person name="Villanueva L."/>
            <person name="Von Meijenfeldt F.A.B."/>
            <person name="Westbye A.B."/>
            <person name="Yadav S."/>
            <person name="Hopmans E.C."/>
            <person name="Dutilh B.E."/>
            <person name="Sinninghe Damste J.S."/>
        </authorList>
    </citation>
    <scope>NUCLEOTIDE SEQUENCE [LARGE SCALE GENOMIC DNA]</scope>
    <source>
        <strain evidence="2">NIOZ-UU82</strain>
    </source>
</reference>
<dbReference type="PANTHER" id="PTHR47396:SF1">
    <property type="entry name" value="ATP-DEPENDENT HELICASE IRC3-RELATED"/>
    <property type="match status" value="1"/>
</dbReference>
<dbReference type="InterPro" id="IPR050742">
    <property type="entry name" value="Helicase_Restrict-Modif_Enz"/>
</dbReference>
<dbReference type="Proteomes" id="UP000603545">
    <property type="component" value="Unassembled WGS sequence"/>
</dbReference>
<dbReference type="Pfam" id="PF04851">
    <property type="entry name" value="ResIII"/>
    <property type="match status" value="1"/>
</dbReference>
<keyword evidence="2" id="KW-0378">Hydrolase</keyword>
<dbReference type="InterPro" id="IPR014001">
    <property type="entry name" value="Helicase_ATP-bd"/>
</dbReference>
<dbReference type="PROSITE" id="PS51192">
    <property type="entry name" value="HELICASE_ATP_BIND_1"/>
    <property type="match status" value="1"/>
</dbReference>
<dbReference type="GO" id="GO:0004386">
    <property type="term" value="F:helicase activity"/>
    <property type="evidence" value="ECO:0007669"/>
    <property type="project" value="UniProtKB-KW"/>
</dbReference>
<dbReference type="GO" id="GO:0005524">
    <property type="term" value="F:ATP binding"/>
    <property type="evidence" value="ECO:0007669"/>
    <property type="project" value="InterPro"/>
</dbReference>
<dbReference type="InterPro" id="IPR054347">
    <property type="entry name" value="TOTE_primase"/>
</dbReference>
<dbReference type="EMBL" id="JACNLL010000035">
    <property type="protein sequence ID" value="MBC8199114.1"/>
    <property type="molecule type" value="Genomic_DNA"/>
</dbReference>
<dbReference type="SMART" id="SM00487">
    <property type="entry name" value="DEXDc"/>
    <property type="match status" value="1"/>
</dbReference>
<dbReference type="InterPro" id="IPR001650">
    <property type="entry name" value="Helicase_C-like"/>
</dbReference>
<evidence type="ECO:0000313" key="2">
    <source>
        <dbReference type="EMBL" id="MBC8199114.1"/>
    </source>
</evidence>
<proteinExistence type="predicted"/>
<organism evidence="2 3">
    <name type="scientific">Candidatus Desulfaltia bathyphila</name>
    <dbReference type="NCBI Taxonomy" id="2841697"/>
    <lineage>
        <taxon>Bacteria</taxon>
        <taxon>Pseudomonadati</taxon>
        <taxon>Thermodesulfobacteriota</taxon>
        <taxon>Desulfobacteria</taxon>
        <taxon>Desulfobacterales</taxon>
        <taxon>Desulfobacterales incertae sedis</taxon>
        <taxon>Candidatus Desulfaltia</taxon>
    </lineage>
</organism>
<evidence type="ECO:0000313" key="3">
    <source>
        <dbReference type="Proteomes" id="UP000603545"/>
    </source>
</evidence>